<keyword evidence="3" id="KW-1185">Reference proteome</keyword>
<proteinExistence type="predicted"/>
<evidence type="ECO:0000313" key="2">
    <source>
        <dbReference type="EMBL" id="KAJ9559472.1"/>
    </source>
</evidence>
<feature type="transmembrane region" description="Helical" evidence="1">
    <location>
        <begin position="17"/>
        <end position="37"/>
    </location>
</feature>
<dbReference type="AlphaFoldDB" id="A0AA38WG25"/>
<evidence type="ECO:0000313" key="3">
    <source>
        <dbReference type="Proteomes" id="UP001172457"/>
    </source>
</evidence>
<sequence>MQCGSLIVHCDIKPSNVYWILIWLLILVNLGWLDSFYKAHQFLRKKKQSDIRLLRVNLWEHLQFWNSNRPIDEMFSNDPSLYVFEKMAIPDHVMEISDPVLFKTTQEENLSEDASDYEMYGPAEDCFGLNLSNRDCLLHGTTQRPNRN</sequence>
<dbReference type="EMBL" id="JARYMX010000003">
    <property type="protein sequence ID" value="KAJ9559472.1"/>
    <property type="molecule type" value="Genomic_DNA"/>
</dbReference>
<comment type="caution">
    <text evidence="2">The sequence shown here is derived from an EMBL/GenBank/DDBJ whole genome shotgun (WGS) entry which is preliminary data.</text>
</comment>
<evidence type="ECO:0000256" key="1">
    <source>
        <dbReference type="SAM" id="Phobius"/>
    </source>
</evidence>
<keyword evidence="1" id="KW-0812">Transmembrane</keyword>
<keyword evidence="1" id="KW-0472">Membrane</keyword>
<name>A0AA38WG25_9ASTR</name>
<keyword evidence="1" id="KW-1133">Transmembrane helix</keyword>
<reference evidence="2" key="1">
    <citation type="submission" date="2023-03" db="EMBL/GenBank/DDBJ databases">
        <title>Chromosome-scale reference genome and RAD-based genetic map of yellow starthistle (Centaurea solstitialis) reveal putative structural variation and QTLs associated with invader traits.</title>
        <authorList>
            <person name="Reatini B."/>
            <person name="Cang F.A."/>
            <person name="Jiang Q."/>
            <person name="Mckibben M.T.W."/>
            <person name="Barker M.S."/>
            <person name="Rieseberg L.H."/>
            <person name="Dlugosch K.M."/>
        </authorList>
    </citation>
    <scope>NUCLEOTIDE SEQUENCE</scope>
    <source>
        <strain evidence="2">CAN-66</strain>
        <tissue evidence="2">Leaf</tissue>
    </source>
</reference>
<protein>
    <submittedName>
        <fullName evidence="2">Uncharacterized protein</fullName>
    </submittedName>
</protein>
<dbReference type="Proteomes" id="UP001172457">
    <property type="component" value="Chromosome 3"/>
</dbReference>
<gene>
    <name evidence="2" type="ORF">OSB04_014086</name>
</gene>
<organism evidence="2 3">
    <name type="scientific">Centaurea solstitialis</name>
    <name type="common">yellow star-thistle</name>
    <dbReference type="NCBI Taxonomy" id="347529"/>
    <lineage>
        <taxon>Eukaryota</taxon>
        <taxon>Viridiplantae</taxon>
        <taxon>Streptophyta</taxon>
        <taxon>Embryophyta</taxon>
        <taxon>Tracheophyta</taxon>
        <taxon>Spermatophyta</taxon>
        <taxon>Magnoliopsida</taxon>
        <taxon>eudicotyledons</taxon>
        <taxon>Gunneridae</taxon>
        <taxon>Pentapetalae</taxon>
        <taxon>asterids</taxon>
        <taxon>campanulids</taxon>
        <taxon>Asterales</taxon>
        <taxon>Asteraceae</taxon>
        <taxon>Carduoideae</taxon>
        <taxon>Cardueae</taxon>
        <taxon>Centaureinae</taxon>
        <taxon>Centaurea</taxon>
    </lineage>
</organism>
<accession>A0AA38WG25</accession>